<keyword evidence="2" id="KW-0812">Transmembrane</keyword>
<feature type="transmembrane region" description="Helical" evidence="2">
    <location>
        <begin position="128"/>
        <end position="155"/>
    </location>
</feature>
<evidence type="ECO:0000256" key="1">
    <source>
        <dbReference type="SAM" id="MobiDB-lite"/>
    </source>
</evidence>
<keyword evidence="2" id="KW-0472">Membrane</keyword>
<accession>A0ABP8KGG2</accession>
<gene>
    <name evidence="3" type="ORF">GCM10023168_20760</name>
</gene>
<protein>
    <recommendedName>
        <fullName evidence="5">Aromatic ring-opening dioxygenase LigA</fullName>
    </recommendedName>
</protein>
<feature type="compositionally biased region" description="Polar residues" evidence="1">
    <location>
        <begin position="7"/>
        <end position="26"/>
    </location>
</feature>
<name>A0ABP8KGG2_9MICO</name>
<reference evidence="4" key="1">
    <citation type="journal article" date="2019" name="Int. J. Syst. Evol. Microbiol.">
        <title>The Global Catalogue of Microorganisms (GCM) 10K type strain sequencing project: providing services to taxonomists for standard genome sequencing and annotation.</title>
        <authorList>
            <consortium name="The Broad Institute Genomics Platform"/>
            <consortium name="The Broad Institute Genome Sequencing Center for Infectious Disease"/>
            <person name="Wu L."/>
            <person name="Ma J."/>
        </authorList>
    </citation>
    <scope>NUCLEOTIDE SEQUENCE [LARGE SCALE GENOMIC DNA]</scope>
    <source>
        <strain evidence="4">JCM 17809</strain>
    </source>
</reference>
<organism evidence="3 4">
    <name type="scientific">Fodinibacter luteus</name>
    <dbReference type="NCBI Taxonomy" id="552064"/>
    <lineage>
        <taxon>Bacteria</taxon>
        <taxon>Bacillati</taxon>
        <taxon>Actinomycetota</taxon>
        <taxon>Actinomycetes</taxon>
        <taxon>Micrococcales</taxon>
        <taxon>Intrasporangiaceae</taxon>
        <taxon>Fodinibacter (ex Wang et al. 2009)</taxon>
    </lineage>
</organism>
<evidence type="ECO:0000313" key="3">
    <source>
        <dbReference type="EMBL" id="GAA4406209.1"/>
    </source>
</evidence>
<evidence type="ECO:0000313" key="4">
    <source>
        <dbReference type="Proteomes" id="UP001500945"/>
    </source>
</evidence>
<sequence>MPDHRTGTTTRAGADMSNTTTTPAAAEVTSSGNGFVKISGIIIAVIGAIMLIGGASTWVLVQNSLADERITVAEDADWFANQEVNGPLTAYSEALIIEQHALETSEGKTYAELDREDPRRVVVMNGSFLRASLFTSVLAFGVSAMAMGVGLMQVLGGLALVKLSKQHQV</sequence>
<evidence type="ECO:0000256" key="2">
    <source>
        <dbReference type="SAM" id="Phobius"/>
    </source>
</evidence>
<feature type="region of interest" description="Disordered" evidence="1">
    <location>
        <begin position="1"/>
        <end position="26"/>
    </location>
</feature>
<feature type="transmembrane region" description="Helical" evidence="2">
    <location>
        <begin position="38"/>
        <end position="61"/>
    </location>
</feature>
<proteinExistence type="predicted"/>
<evidence type="ECO:0008006" key="5">
    <source>
        <dbReference type="Google" id="ProtNLM"/>
    </source>
</evidence>
<keyword evidence="4" id="KW-1185">Reference proteome</keyword>
<comment type="caution">
    <text evidence="3">The sequence shown here is derived from an EMBL/GenBank/DDBJ whole genome shotgun (WGS) entry which is preliminary data.</text>
</comment>
<dbReference type="Proteomes" id="UP001500945">
    <property type="component" value="Unassembled WGS sequence"/>
</dbReference>
<dbReference type="EMBL" id="BAABGM010000013">
    <property type="protein sequence ID" value="GAA4406209.1"/>
    <property type="molecule type" value="Genomic_DNA"/>
</dbReference>
<keyword evidence="2" id="KW-1133">Transmembrane helix</keyword>